<protein>
    <submittedName>
        <fullName evidence="3">Uncharacterized protein</fullName>
    </submittedName>
</protein>
<name>A0A0U1M5G4_TALIS</name>
<gene>
    <name evidence="3" type="ORF">PISL3812_07849</name>
</gene>
<organism evidence="3 4">
    <name type="scientific">Talaromyces islandicus</name>
    <name type="common">Penicillium islandicum</name>
    <dbReference type="NCBI Taxonomy" id="28573"/>
    <lineage>
        <taxon>Eukaryota</taxon>
        <taxon>Fungi</taxon>
        <taxon>Dikarya</taxon>
        <taxon>Ascomycota</taxon>
        <taxon>Pezizomycotina</taxon>
        <taxon>Eurotiomycetes</taxon>
        <taxon>Eurotiomycetidae</taxon>
        <taxon>Eurotiales</taxon>
        <taxon>Trichocomaceae</taxon>
        <taxon>Talaromyces</taxon>
        <taxon>Talaromyces sect. Islandici</taxon>
    </lineage>
</organism>
<dbReference type="EMBL" id="CVMT01000008">
    <property type="protein sequence ID" value="CRG90804.1"/>
    <property type="molecule type" value="Genomic_DNA"/>
</dbReference>
<sequence length="165" mass="18996">MSTNQKFIDMMVNQPNTALFRKYTSLGISLLDLYHMDIGEKETSYKRAMQKLMDLRRNKNALRAAGIVFDPEQEKELEQEIAELKTNLVQFYILVTVFGHVQSLPQPGLIELTSFKESLENLDIFNTKGTPWEDEDDLVHVFPKSSEPLDRLMAPKKSQPEDDTS</sequence>
<reference evidence="3 4" key="1">
    <citation type="submission" date="2015-04" db="EMBL/GenBank/DDBJ databases">
        <authorList>
            <person name="Syromyatnikov M.Y."/>
            <person name="Popov V.N."/>
        </authorList>
    </citation>
    <scope>NUCLEOTIDE SEQUENCE [LARGE SCALE GENOMIC DNA]</scope>
    <source>
        <strain evidence="3">WF-38-12</strain>
    </source>
</reference>
<feature type="region of interest" description="Disordered" evidence="2">
    <location>
        <begin position="145"/>
        <end position="165"/>
    </location>
</feature>
<evidence type="ECO:0000256" key="2">
    <source>
        <dbReference type="SAM" id="MobiDB-lite"/>
    </source>
</evidence>
<keyword evidence="1" id="KW-0175">Coiled coil</keyword>
<evidence type="ECO:0000313" key="4">
    <source>
        <dbReference type="Proteomes" id="UP000054383"/>
    </source>
</evidence>
<accession>A0A0U1M5G4</accession>
<dbReference type="AlphaFoldDB" id="A0A0U1M5G4"/>
<evidence type="ECO:0000256" key="1">
    <source>
        <dbReference type="SAM" id="Coils"/>
    </source>
</evidence>
<dbReference type="Proteomes" id="UP000054383">
    <property type="component" value="Unassembled WGS sequence"/>
</dbReference>
<feature type="coiled-coil region" evidence="1">
    <location>
        <begin position="38"/>
        <end position="94"/>
    </location>
</feature>
<dbReference type="OrthoDB" id="3533814at2759"/>
<proteinExistence type="predicted"/>
<evidence type="ECO:0000313" key="3">
    <source>
        <dbReference type="EMBL" id="CRG90804.1"/>
    </source>
</evidence>
<keyword evidence="4" id="KW-1185">Reference proteome</keyword>